<feature type="domain" description="TPM" evidence="3">
    <location>
        <begin position="47"/>
        <end position="170"/>
    </location>
</feature>
<sequence>MVRFAMFIQRATFFPYLWVLISLLYLVVASNNVAYSQTQFPILTGYVNDGAHLLDHTTIEDLTEKLDVLEKKTGNQVVIATVPTLSGIDIETYSNSLFRTWSLGQKQINNGVLLVVAPNEREVRIEVGYGLEGELTDVISAVIINNFILPSFREGNYQEGIVKAINAIINITVEKNSDLTNKIKKQAEILETKHKQAKKEKIITNIVMFLIFFIMVCLPILAMIFGEKVAPRQYRWMGIIFTLWFTNMNADGRYMNRSFRGHSSSRRFKGGGGSSGGGGASGKW</sequence>
<dbReference type="Proteomes" id="UP000009359">
    <property type="component" value="Unassembled WGS sequence"/>
</dbReference>
<evidence type="ECO:0000256" key="1">
    <source>
        <dbReference type="SAM" id="MobiDB-lite"/>
    </source>
</evidence>
<evidence type="ECO:0000313" key="4">
    <source>
        <dbReference type="EMBL" id="EKS43638.1"/>
    </source>
</evidence>
<dbReference type="EMBL" id="AMQK01000016">
    <property type="protein sequence ID" value="EKS43638.1"/>
    <property type="molecule type" value="Genomic_DNA"/>
</dbReference>
<dbReference type="PANTHER" id="PTHR30373">
    <property type="entry name" value="UPF0603 PROTEIN YGCG"/>
    <property type="match status" value="1"/>
</dbReference>
<feature type="compositionally biased region" description="Gly residues" evidence="1">
    <location>
        <begin position="270"/>
        <end position="284"/>
    </location>
</feature>
<dbReference type="Gene3D" id="3.10.310.50">
    <property type="match status" value="1"/>
</dbReference>
<feature type="region of interest" description="Disordered" evidence="1">
    <location>
        <begin position="262"/>
        <end position="284"/>
    </location>
</feature>
<keyword evidence="2" id="KW-0472">Membrane</keyword>
<dbReference type="RefSeq" id="WP_005767321.1">
    <property type="nucleotide sequence ID" value="NZ_AMQK01000016.1"/>
</dbReference>
<keyword evidence="5" id="KW-1185">Reference proteome</keyword>
<proteinExistence type="predicted"/>
<name>A0ABN0IHE5_BARBA</name>
<organism evidence="4 5">
    <name type="scientific">Bartonella bacilliformis INS</name>
    <dbReference type="NCBI Taxonomy" id="1206782"/>
    <lineage>
        <taxon>Bacteria</taxon>
        <taxon>Pseudomonadati</taxon>
        <taxon>Pseudomonadota</taxon>
        <taxon>Alphaproteobacteria</taxon>
        <taxon>Hyphomicrobiales</taxon>
        <taxon>Bartonellaceae</taxon>
        <taxon>Bartonella</taxon>
    </lineage>
</organism>
<comment type="caution">
    <text evidence="4">The sequence shown here is derived from an EMBL/GenBank/DDBJ whole genome shotgun (WGS) entry which is preliminary data.</text>
</comment>
<gene>
    <name evidence="4" type="ORF">BbINS_04240</name>
</gene>
<accession>A0ABN0IHE5</accession>
<evidence type="ECO:0000256" key="2">
    <source>
        <dbReference type="SAM" id="Phobius"/>
    </source>
</evidence>
<protein>
    <recommendedName>
        <fullName evidence="3">TPM domain-containing protein</fullName>
    </recommendedName>
</protein>
<dbReference type="Pfam" id="PF04536">
    <property type="entry name" value="TPM_phosphatase"/>
    <property type="match status" value="1"/>
</dbReference>
<feature type="transmembrane region" description="Helical" evidence="2">
    <location>
        <begin position="234"/>
        <end position="250"/>
    </location>
</feature>
<dbReference type="InterPro" id="IPR007621">
    <property type="entry name" value="TPM_dom"/>
</dbReference>
<feature type="transmembrane region" description="Helical" evidence="2">
    <location>
        <begin position="202"/>
        <end position="222"/>
    </location>
</feature>
<dbReference type="GeneID" id="4684574"/>
<keyword evidence="2" id="KW-0812">Transmembrane</keyword>
<reference evidence="4 5" key="1">
    <citation type="journal article" date="2013" name="Genome Announc.">
        <title>Whole Genome Sequencing and Comparative Analysis of Bartonella bacilliformis Strain INS, the Causative Agent of Carrion's Disease.</title>
        <authorList>
            <person name="Tarazona D."/>
            <person name="Padilla C."/>
            <person name="Caceres O."/>
            <person name="Montenegro J.D."/>
            <person name="Bailon H."/>
            <person name="Ventura G."/>
            <person name="Mendoza G."/>
            <person name="Anaya E."/>
            <person name="Guio H."/>
        </authorList>
    </citation>
    <scope>NUCLEOTIDE SEQUENCE [LARGE SCALE GENOMIC DNA]</scope>
    <source>
        <strain evidence="4 5">INS</strain>
    </source>
</reference>
<evidence type="ECO:0000313" key="5">
    <source>
        <dbReference type="Proteomes" id="UP000009359"/>
    </source>
</evidence>
<keyword evidence="2" id="KW-1133">Transmembrane helix</keyword>
<dbReference type="PANTHER" id="PTHR30373:SF2">
    <property type="entry name" value="UPF0603 PROTEIN YGCG"/>
    <property type="match status" value="1"/>
</dbReference>
<evidence type="ECO:0000259" key="3">
    <source>
        <dbReference type="Pfam" id="PF04536"/>
    </source>
</evidence>
<feature type="transmembrane region" description="Helical" evidence="2">
    <location>
        <begin position="13"/>
        <end position="34"/>
    </location>
</feature>